<dbReference type="PRINTS" id="PR00830">
    <property type="entry name" value="ENDOLAPTASE"/>
</dbReference>
<evidence type="ECO:0000256" key="1">
    <source>
        <dbReference type="SAM" id="SignalP"/>
    </source>
</evidence>
<protein>
    <submittedName>
        <fullName evidence="3">Lon protease</fullName>
        <ecNumber evidence="3">3.4.21.53</ecNumber>
    </submittedName>
</protein>
<organism evidence="3 4">
    <name type="scientific">Posidoniimonas corsicana</name>
    <dbReference type="NCBI Taxonomy" id="1938618"/>
    <lineage>
        <taxon>Bacteria</taxon>
        <taxon>Pseudomonadati</taxon>
        <taxon>Planctomycetota</taxon>
        <taxon>Planctomycetia</taxon>
        <taxon>Pirellulales</taxon>
        <taxon>Lacipirellulaceae</taxon>
        <taxon>Posidoniimonas</taxon>
    </lineage>
</organism>
<dbReference type="RefSeq" id="WP_146563039.1">
    <property type="nucleotide sequence ID" value="NZ_SIHJ01000001.1"/>
</dbReference>
<evidence type="ECO:0000313" key="4">
    <source>
        <dbReference type="Proteomes" id="UP000316714"/>
    </source>
</evidence>
<dbReference type="OrthoDB" id="2356897at2"/>
<dbReference type="GO" id="GO:0004252">
    <property type="term" value="F:serine-type endopeptidase activity"/>
    <property type="evidence" value="ECO:0007669"/>
    <property type="project" value="UniProtKB-EC"/>
</dbReference>
<dbReference type="GO" id="GO:0005524">
    <property type="term" value="F:ATP binding"/>
    <property type="evidence" value="ECO:0007669"/>
    <property type="project" value="InterPro"/>
</dbReference>
<dbReference type="Proteomes" id="UP000316714">
    <property type="component" value="Unassembled WGS sequence"/>
</dbReference>
<dbReference type="GO" id="GO:0004176">
    <property type="term" value="F:ATP-dependent peptidase activity"/>
    <property type="evidence" value="ECO:0007669"/>
    <property type="project" value="InterPro"/>
</dbReference>
<dbReference type="PANTHER" id="PTHR10046">
    <property type="entry name" value="ATP DEPENDENT LON PROTEASE FAMILY MEMBER"/>
    <property type="match status" value="1"/>
</dbReference>
<dbReference type="SUPFAM" id="SSF54211">
    <property type="entry name" value="Ribosomal protein S5 domain 2-like"/>
    <property type="match status" value="1"/>
</dbReference>
<comment type="caution">
    <text evidence="3">The sequence shown here is derived from an EMBL/GenBank/DDBJ whole genome shotgun (WGS) entry which is preliminary data.</text>
</comment>
<dbReference type="AlphaFoldDB" id="A0A5C5VF14"/>
<accession>A0A5C5VF14</accession>
<dbReference type="EMBL" id="SIHJ01000001">
    <property type="protein sequence ID" value="TWT36272.1"/>
    <property type="molecule type" value="Genomic_DNA"/>
</dbReference>
<dbReference type="Gene3D" id="3.30.230.10">
    <property type="match status" value="1"/>
</dbReference>
<keyword evidence="3" id="KW-0645">Protease</keyword>
<reference evidence="3 4" key="1">
    <citation type="submission" date="2019-02" db="EMBL/GenBank/DDBJ databases">
        <title>Deep-cultivation of Planctomycetes and their phenomic and genomic characterization uncovers novel biology.</title>
        <authorList>
            <person name="Wiegand S."/>
            <person name="Jogler M."/>
            <person name="Boedeker C."/>
            <person name="Pinto D."/>
            <person name="Vollmers J."/>
            <person name="Rivas-Marin E."/>
            <person name="Kohn T."/>
            <person name="Peeters S.H."/>
            <person name="Heuer A."/>
            <person name="Rast P."/>
            <person name="Oberbeckmann S."/>
            <person name="Bunk B."/>
            <person name="Jeske O."/>
            <person name="Meyerdierks A."/>
            <person name="Storesund J.E."/>
            <person name="Kallscheuer N."/>
            <person name="Luecker S."/>
            <person name="Lage O.M."/>
            <person name="Pohl T."/>
            <person name="Merkel B.J."/>
            <person name="Hornburger P."/>
            <person name="Mueller R.-W."/>
            <person name="Bruemmer F."/>
            <person name="Labrenz M."/>
            <person name="Spormann A.M."/>
            <person name="Op Den Camp H."/>
            <person name="Overmann J."/>
            <person name="Amann R."/>
            <person name="Jetten M.S.M."/>
            <person name="Mascher T."/>
            <person name="Medema M.H."/>
            <person name="Devos D.P."/>
            <person name="Kaster A.-K."/>
            <person name="Ovreas L."/>
            <person name="Rohde M."/>
            <person name="Galperin M.Y."/>
            <person name="Jogler C."/>
        </authorList>
    </citation>
    <scope>NUCLEOTIDE SEQUENCE [LARGE SCALE GENOMIC DNA]</scope>
    <source>
        <strain evidence="3 4">KOR34</strain>
    </source>
</reference>
<name>A0A5C5VF14_9BACT</name>
<dbReference type="InterPro" id="IPR020568">
    <property type="entry name" value="Ribosomal_Su5_D2-typ_SF"/>
</dbReference>
<proteinExistence type="predicted"/>
<dbReference type="Pfam" id="PF05362">
    <property type="entry name" value="Lon_C"/>
    <property type="match status" value="1"/>
</dbReference>
<dbReference type="GO" id="GO:0030163">
    <property type="term" value="P:protein catabolic process"/>
    <property type="evidence" value="ECO:0007669"/>
    <property type="project" value="InterPro"/>
</dbReference>
<keyword evidence="1" id="KW-0732">Signal</keyword>
<dbReference type="InterPro" id="IPR014721">
    <property type="entry name" value="Ribsml_uS5_D2-typ_fold_subgr"/>
</dbReference>
<feature type="chain" id="PRO_5022801584" evidence="1">
    <location>
        <begin position="21"/>
        <end position="645"/>
    </location>
</feature>
<dbReference type="InterPro" id="IPR008269">
    <property type="entry name" value="Lon_proteolytic"/>
</dbReference>
<feature type="domain" description="Lon proteolytic" evidence="2">
    <location>
        <begin position="116"/>
        <end position="185"/>
    </location>
</feature>
<evidence type="ECO:0000313" key="3">
    <source>
        <dbReference type="EMBL" id="TWT36272.1"/>
    </source>
</evidence>
<dbReference type="InterPro" id="IPR027065">
    <property type="entry name" value="Lon_Prtase"/>
</dbReference>
<dbReference type="EC" id="3.4.21.53" evidence="3"/>
<evidence type="ECO:0000259" key="2">
    <source>
        <dbReference type="Pfam" id="PF05362"/>
    </source>
</evidence>
<dbReference type="GO" id="GO:0006508">
    <property type="term" value="P:proteolysis"/>
    <property type="evidence" value="ECO:0007669"/>
    <property type="project" value="UniProtKB-KW"/>
</dbReference>
<sequence length="645" mass="70720" precursor="true">MRPSIAALLAALSILGTVNAAGAGSPTGDPDRHVEINMLGYFTVAGQSFGACDKVTIWYDHSQDKRTRVAFIEDEIDGYGEMWRAAAWQAVLVAADLCGRDLSGVRIFMERNGRVDGPSAGAITTIGVLAALRGDTVRPDVAMTGTINPDGTIGPVGGVPYKISGAAAAGMKLVLVPYGSRTELDPNTKKQIDLVQHGEDLGVEVRLVGDIYTAYQLATGAQLPRAAPAASPSLSNRSYQSMRVKTDEWLVRYRDQLAKYREVPRAYQSDYTDGLIADAEELVARVDSLNAQGLAPVAYSDVSEAAYYAAFASEVARAIWVDDKRGREQARLYVERFAQTAAKIRTAKQKLKNYQPKTLGQLGPLIYGYAMLTQAIALEQIGMAIVSGKLELPMFMEIEDPDEEEIERLLEAVEYLQQAAYDCEYIDDLLDLSDDLQGRPLPRDLPIATTTEFFRRAAQANLNQYEKTVIDSKAAAAHVSFDRAQMDALVDDLDYLIVWWRTKRPHASLMTDFDESQRPYVKLGQALHTYSLSSVLLAKDYSLGLVTDDEGEVTGVRRDAALEFMLEFSEDQVRRNIQLLRDAGVDPADLICTKMCADALSRREPLDRLYALQLLWEANITARTIAYLGGFADVSADAAPAAAAP</sequence>
<gene>
    <name evidence="3" type="primary">lon</name>
    <name evidence="3" type="ORF">KOR34_11760</name>
</gene>
<feature type="signal peptide" evidence="1">
    <location>
        <begin position="1"/>
        <end position="20"/>
    </location>
</feature>
<keyword evidence="3" id="KW-0378">Hydrolase</keyword>
<keyword evidence="4" id="KW-1185">Reference proteome</keyword>